<keyword evidence="1 2" id="KW-0732">Signal</keyword>
<dbReference type="InterPro" id="IPR029046">
    <property type="entry name" value="LolA/LolB/LppX"/>
</dbReference>
<feature type="signal peptide" evidence="2">
    <location>
        <begin position="1"/>
        <end position="23"/>
    </location>
</feature>
<dbReference type="RefSeq" id="WP_284350795.1">
    <property type="nucleotide sequence ID" value="NZ_BRXS01000004.1"/>
</dbReference>
<dbReference type="PANTHER" id="PTHR35869:SF1">
    <property type="entry name" value="OUTER-MEMBRANE LIPOPROTEIN CARRIER PROTEIN"/>
    <property type="match status" value="1"/>
</dbReference>
<accession>A0AA37VF62</accession>
<organism evidence="3 4">
    <name type="scientific">Roseisolibacter agri</name>
    <dbReference type="NCBI Taxonomy" id="2014610"/>
    <lineage>
        <taxon>Bacteria</taxon>
        <taxon>Pseudomonadati</taxon>
        <taxon>Gemmatimonadota</taxon>
        <taxon>Gemmatimonadia</taxon>
        <taxon>Gemmatimonadales</taxon>
        <taxon>Gemmatimonadaceae</taxon>
        <taxon>Roseisolibacter</taxon>
    </lineage>
</organism>
<dbReference type="Gene3D" id="2.50.20.10">
    <property type="entry name" value="Lipoprotein localisation LolA/LolB/LppX"/>
    <property type="match status" value="1"/>
</dbReference>
<dbReference type="SUPFAM" id="SSF89392">
    <property type="entry name" value="Prokaryotic lipoproteins and lipoprotein localization factors"/>
    <property type="match status" value="1"/>
</dbReference>
<proteinExistence type="predicted"/>
<dbReference type="PANTHER" id="PTHR35869">
    <property type="entry name" value="OUTER-MEMBRANE LIPOPROTEIN CARRIER PROTEIN"/>
    <property type="match status" value="1"/>
</dbReference>
<sequence length="233" mass="24683">MPVSVRLAALAALPLGAALTAFAPRAPRQEPTAASVIDRASRAFSKAKTVRATFEQTLNNPVTGNESKASGEILLSQPNRVAVRFTQPSGDRVIGDGTWLWVYMPSAAPNQVIKLPAKGKGVTGVDALGDLLTAPRTRYTVTGGTAATVGGRATRVVTLVPKVDGQPIERAKVWVDDADDAVRQVEITDANGLVRTLRMTTWTLNASVPASTFRFEVPKGVRVVDRSALVGSR</sequence>
<name>A0AA37VF62_9BACT</name>
<feature type="chain" id="PRO_5041352227" description="Outer-membrane lipoprotein carrier protein" evidence="2">
    <location>
        <begin position="24"/>
        <end position="233"/>
    </location>
</feature>
<dbReference type="AlphaFoldDB" id="A0AA37VF62"/>
<gene>
    <name evidence="3" type="ORF">rosag_28520</name>
</gene>
<dbReference type="InterPro" id="IPR004564">
    <property type="entry name" value="OM_lipoprot_carrier_LolA-like"/>
</dbReference>
<comment type="caution">
    <text evidence="3">The sequence shown here is derived from an EMBL/GenBank/DDBJ whole genome shotgun (WGS) entry which is preliminary data.</text>
</comment>
<evidence type="ECO:0000313" key="4">
    <source>
        <dbReference type="Proteomes" id="UP001161325"/>
    </source>
</evidence>
<dbReference type="EMBL" id="BRXS01000004">
    <property type="protein sequence ID" value="GLC26339.1"/>
    <property type="molecule type" value="Genomic_DNA"/>
</dbReference>
<evidence type="ECO:0000256" key="1">
    <source>
        <dbReference type="ARBA" id="ARBA00022729"/>
    </source>
</evidence>
<protein>
    <recommendedName>
        <fullName evidence="5">Outer-membrane lipoprotein carrier protein</fullName>
    </recommendedName>
</protein>
<dbReference type="CDD" id="cd16325">
    <property type="entry name" value="LolA"/>
    <property type="match status" value="1"/>
</dbReference>
<keyword evidence="4" id="KW-1185">Reference proteome</keyword>
<evidence type="ECO:0000313" key="3">
    <source>
        <dbReference type="EMBL" id="GLC26339.1"/>
    </source>
</evidence>
<dbReference type="Pfam" id="PF03548">
    <property type="entry name" value="LolA"/>
    <property type="match status" value="1"/>
</dbReference>
<evidence type="ECO:0008006" key="5">
    <source>
        <dbReference type="Google" id="ProtNLM"/>
    </source>
</evidence>
<dbReference type="Proteomes" id="UP001161325">
    <property type="component" value="Unassembled WGS sequence"/>
</dbReference>
<evidence type="ECO:0000256" key="2">
    <source>
        <dbReference type="SAM" id="SignalP"/>
    </source>
</evidence>
<reference evidence="3" key="1">
    <citation type="submission" date="2022-08" db="EMBL/GenBank/DDBJ databases">
        <title>Draft genome sequencing of Roseisolibacter agri AW1220.</title>
        <authorList>
            <person name="Tobiishi Y."/>
            <person name="Tonouchi A."/>
        </authorList>
    </citation>
    <scope>NUCLEOTIDE SEQUENCE</scope>
    <source>
        <strain evidence="3">AW1220</strain>
    </source>
</reference>